<accession>A0A8S9WMB7</accession>
<gene>
    <name evidence="1" type="ORF">GE061_020230</name>
</gene>
<dbReference type="OrthoDB" id="8022549at2759"/>
<keyword evidence="2" id="KW-1185">Reference proteome</keyword>
<proteinExistence type="predicted"/>
<reference evidence="1" key="1">
    <citation type="journal article" date="2021" name="Mol. Ecol. Resour.">
        <title>Apolygus lucorum genome provides insights into omnivorousness and mesophyll feeding.</title>
        <authorList>
            <person name="Liu Y."/>
            <person name="Liu H."/>
            <person name="Wang H."/>
            <person name="Huang T."/>
            <person name="Liu B."/>
            <person name="Yang B."/>
            <person name="Yin L."/>
            <person name="Li B."/>
            <person name="Zhang Y."/>
            <person name="Zhang S."/>
            <person name="Jiang F."/>
            <person name="Zhang X."/>
            <person name="Ren Y."/>
            <person name="Wang B."/>
            <person name="Wang S."/>
            <person name="Lu Y."/>
            <person name="Wu K."/>
            <person name="Fan W."/>
            <person name="Wang G."/>
        </authorList>
    </citation>
    <scope>NUCLEOTIDE SEQUENCE</scope>
    <source>
        <strain evidence="1">12Hb</strain>
    </source>
</reference>
<sequence length="306" mass="35175">MTDVRAKFLIIAAASEDKKTSVYHVKQFRILNEREIYVFPPDKRSIGNHQELAKNTIIKSALKSIKLRGQFRNITITLSDDLQAIYLDSEGNPCFEGEYLEELPDLATPDLQQPHHIEQPSREQLPEWKPLKSVTNDIVLGKFNGKNFNASTWLTTLETECARLEIPEERYCEVIRLFIEGPVTDWYTANRVLLGTAIWGTWRQSFLDSFSNKGWSNSDYDKDDYEPLRTVNLLELQDIKSSQKNMIKGPFPIVNKLSNSVYEVNVGYNDREDKRLYHISKIIKVNDQDSNMLSSYPSGTLSTSVT</sequence>
<dbReference type="EMBL" id="WIXP02000073">
    <property type="protein sequence ID" value="KAF6197411.1"/>
    <property type="molecule type" value="Genomic_DNA"/>
</dbReference>
<organism evidence="1 2">
    <name type="scientific">Apolygus lucorum</name>
    <name type="common">Small green plant bug</name>
    <name type="synonym">Lygocoris lucorum</name>
    <dbReference type="NCBI Taxonomy" id="248454"/>
    <lineage>
        <taxon>Eukaryota</taxon>
        <taxon>Metazoa</taxon>
        <taxon>Ecdysozoa</taxon>
        <taxon>Arthropoda</taxon>
        <taxon>Hexapoda</taxon>
        <taxon>Insecta</taxon>
        <taxon>Pterygota</taxon>
        <taxon>Neoptera</taxon>
        <taxon>Paraneoptera</taxon>
        <taxon>Hemiptera</taxon>
        <taxon>Heteroptera</taxon>
        <taxon>Panheteroptera</taxon>
        <taxon>Cimicomorpha</taxon>
        <taxon>Miridae</taxon>
        <taxon>Mirini</taxon>
        <taxon>Apolygus</taxon>
    </lineage>
</organism>
<name>A0A8S9WMB7_APOLU</name>
<comment type="caution">
    <text evidence="1">The sequence shown here is derived from an EMBL/GenBank/DDBJ whole genome shotgun (WGS) entry which is preliminary data.</text>
</comment>
<dbReference type="AlphaFoldDB" id="A0A8S9WMB7"/>
<dbReference type="Proteomes" id="UP000466442">
    <property type="component" value="Unassembled WGS sequence"/>
</dbReference>
<evidence type="ECO:0000313" key="1">
    <source>
        <dbReference type="EMBL" id="KAF6197411.1"/>
    </source>
</evidence>
<protein>
    <submittedName>
        <fullName evidence="1">Uncharacterized protein</fullName>
    </submittedName>
</protein>
<evidence type="ECO:0000313" key="2">
    <source>
        <dbReference type="Proteomes" id="UP000466442"/>
    </source>
</evidence>